<feature type="signal peptide" evidence="2">
    <location>
        <begin position="1"/>
        <end position="19"/>
    </location>
</feature>
<feature type="transmembrane region" description="Helical" evidence="1">
    <location>
        <begin position="104"/>
        <end position="122"/>
    </location>
</feature>
<evidence type="ECO:0000313" key="3">
    <source>
        <dbReference type="EMBL" id="KAF6379171.1"/>
    </source>
</evidence>
<protein>
    <submittedName>
        <fullName evidence="3">Uncharacterized protein</fullName>
    </submittedName>
</protein>
<evidence type="ECO:0000313" key="4">
    <source>
        <dbReference type="Proteomes" id="UP000527355"/>
    </source>
</evidence>
<evidence type="ECO:0000256" key="2">
    <source>
        <dbReference type="SAM" id="SignalP"/>
    </source>
</evidence>
<evidence type="ECO:0000256" key="1">
    <source>
        <dbReference type="SAM" id="Phobius"/>
    </source>
</evidence>
<keyword evidence="1" id="KW-1133">Transmembrane helix</keyword>
<dbReference type="Proteomes" id="UP000527355">
    <property type="component" value="Unassembled WGS sequence"/>
</dbReference>
<dbReference type="AlphaFoldDB" id="A0A7J7ZYG3"/>
<keyword evidence="4" id="KW-1185">Reference proteome</keyword>
<gene>
    <name evidence="3" type="ORF">mMyoMyo1_009991</name>
</gene>
<organism evidence="3 4">
    <name type="scientific">Myotis myotis</name>
    <name type="common">Greater mouse-eared bat</name>
    <name type="synonym">Vespertilio myotis</name>
    <dbReference type="NCBI Taxonomy" id="51298"/>
    <lineage>
        <taxon>Eukaryota</taxon>
        <taxon>Metazoa</taxon>
        <taxon>Chordata</taxon>
        <taxon>Craniata</taxon>
        <taxon>Vertebrata</taxon>
        <taxon>Euteleostomi</taxon>
        <taxon>Mammalia</taxon>
        <taxon>Eutheria</taxon>
        <taxon>Laurasiatheria</taxon>
        <taxon>Chiroptera</taxon>
        <taxon>Yangochiroptera</taxon>
        <taxon>Vespertilionidae</taxon>
        <taxon>Myotis</taxon>
    </lineage>
</organism>
<proteinExistence type="predicted"/>
<sequence length="134" mass="15265">MSYFMFFLILMLQVCLLCAAPPLQTFCPKFELPRPPNSSVGLPSVVRLRLGLSSLGCGQNPFQAQILEGVSASFRDHRPEQPAFQLVWVVPDHCLPWSLLRFEFTLILWGVCSFLNIFLLVSERKGEGEREKHQ</sequence>
<dbReference type="EMBL" id="JABWUV010000002">
    <property type="protein sequence ID" value="KAF6379171.1"/>
    <property type="molecule type" value="Genomic_DNA"/>
</dbReference>
<reference evidence="3 4" key="1">
    <citation type="journal article" date="2020" name="Nature">
        <title>Six reference-quality genomes reveal evolution of bat adaptations.</title>
        <authorList>
            <person name="Jebb D."/>
            <person name="Huang Z."/>
            <person name="Pippel M."/>
            <person name="Hughes G.M."/>
            <person name="Lavrichenko K."/>
            <person name="Devanna P."/>
            <person name="Winkler S."/>
            <person name="Jermiin L.S."/>
            <person name="Skirmuntt E.C."/>
            <person name="Katzourakis A."/>
            <person name="Burkitt-Gray L."/>
            <person name="Ray D.A."/>
            <person name="Sullivan K.A.M."/>
            <person name="Roscito J.G."/>
            <person name="Kirilenko B.M."/>
            <person name="Davalos L.M."/>
            <person name="Corthals A.P."/>
            <person name="Power M.L."/>
            <person name="Jones G."/>
            <person name="Ransome R.D."/>
            <person name="Dechmann D.K.N."/>
            <person name="Locatelli A.G."/>
            <person name="Puechmaille S.J."/>
            <person name="Fedrigo O."/>
            <person name="Jarvis E.D."/>
            <person name="Hiller M."/>
            <person name="Vernes S.C."/>
            <person name="Myers E.W."/>
            <person name="Teeling E.C."/>
        </authorList>
    </citation>
    <scope>NUCLEOTIDE SEQUENCE [LARGE SCALE GENOMIC DNA]</scope>
    <source>
        <strain evidence="3">MMyoMyo1</strain>
        <tissue evidence="3">Flight muscle</tissue>
    </source>
</reference>
<feature type="chain" id="PRO_5029740478" evidence="2">
    <location>
        <begin position="20"/>
        <end position="134"/>
    </location>
</feature>
<comment type="caution">
    <text evidence="3">The sequence shown here is derived from an EMBL/GenBank/DDBJ whole genome shotgun (WGS) entry which is preliminary data.</text>
</comment>
<keyword evidence="1" id="KW-0812">Transmembrane</keyword>
<accession>A0A7J7ZYG3</accession>
<keyword evidence="1" id="KW-0472">Membrane</keyword>
<keyword evidence="2" id="KW-0732">Signal</keyword>
<name>A0A7J7ZYG3_MYOMY</name>